<dbReference type="SUPFAM" id="SSF81383">
    <property type="entry name" value="F-box domain"/>
    <property type="match status" value="1"/>
</dbReference>
<dbReference type="Pfam" id="PF00646">
    <property type="entry name" value="F-box"/>
    <property type="match status" value="1"/>
</dbReference>
<dbReference type="SUPFAM" id="SSF52047">
    <property type="entry name" value="RNI-like"/>
    <property type="match status" value="1"/>
</dbReference>
<evidence type="ECO:0000259" key="1">
    <source>
        <dbReference type="PROSITE" id="PS50181"/>
    </source>
</evidence>
<gene>
    <name evidence="2" type="ORF">QYE76_005477</name>
</gene>
<dbReference type="PANTHER" id="PTHR31639:SF56">
    <property type="entry name" value="OS08G0461800 PROTEIN"/>
    <property type="match status" value="1"/>
</dbReference>
<keyword evidence="3" id="KW-1185">Reference proteome</keyword>
<dbReference type="InterPro" id="IPR001810">
    <property type="entry name" value="F-box_dom"/>
</dbReference>
<dbReference type="Proteomes" id="UP001231189">
    <property type="component" value="Unassembled WGS sequence"/>
</dbReference>
<protein>
    <recommendedName>
        <fullName evidence="1">F-box domain-containing protein</fullName>
    </recommendedName>
</protein>
<evidence type="ECO:0000313" key="3">
    <source>
        <dbReference type="Proteomes" id="UP001231189"/>
    </source>
</evidence>
<dbReference type="PROSITE" id="PS50181">
    <property type="entry name" value="FBOX"/>
    <property type="match status" value="1"/>
</dbReference>
<dbReference type="Gene3D" id="3.80.10.10">
    <property type="entry name" value="Ribonuclease Inhibitor"/>
    <property type="match status" value="1"/>
</dbReference>
<dbReference type="EMBL" id="JAUUTY010000005">
    <property type="protein sequence ID" value="KAK1631162.1"/>
    <property type="molecule type" value="Genomic_DNA"/>
</dbReference>
<sequence length="388" mass="43560">MAPSPSREKRPTPADTVDILLTLPPQMLDEILSRLPIRDIVRTSALSRSWRHRWKALPSIGLTWPAQHVVAREAVKAVLHCYPGRIQRFSALVGKGSARSLGVWFRKLASCGIEYLYLDGAYIFPLHVSVFALASLTSLELCECRVPGLPNGFMGFPNLTKLKLFMVELPAGGEYHLQDIIAKSPLIEDLYLGDARTLSDTMNLWVIQAPNLRHLTLASSDDYGWILGDFPLLEYALIDLGKYLSGRDFGTLLGKLCHAKMLEIYTCHSIPIMVGSDQKQIVEANGDFQNKQWSESMFANLQEVQIKDIGFYSNEMSFIELVLSKARLLRRLSIRLDVECLIPKEEVLDVLLKYSKASPNVEVGLEDIDDDMDMGIETDLEESTDDDS</sequence>
<comment type="caution">
    <text evidence="2">The sequence shown here is derived from an EMBL/GenBank/DDBJ whole genome shotgun (WGS) entry which is preliminary data.</text>
</comment>
<dbReference type="InterPro" id="IPR032675">
    <property type="entry name" value="LRR_dom_sf"/>
</dbReference>
<dbReference type="InterPro" id="IPR055411">
    <property type="entry name" value="LRR_FXL15/At3g58940/PEG3-like"/>
</dbReference>
<dbReference type="Pfam" id="PF24758">
    <property type="entry name" value="LRR_At5g56370"/>
    <property type="match status" value="1"/>
</dbReference>
<dbReference type="SMART" id="SM00256">
    <property type="entry name" value="FBOX"/>
    <property type="match status" value="1"/>
</dbReference>
<accession>A0AAD8RUI8</accession>
<name>A0AAD8RUI8_LOLMU</name>
<dbReference type="InterPro" id="IPR036047">
    <property type="entry name" value="F-box-like_dom_sf"/>
</dbReference>
<dbReference type="PANTHER" id="PTHR31639">
    <property type="entry name" value="F-BOX PROTEIN-LIKE"/>
    <property type="match status" value="1"/>
</dbReference>
<evidence type="ECO:0000313" key="2">
    <source>
        <dbReference type="EMBL" id="KAK1631162.1"/>
    </source>
</evidence>
<proteinExistence type="predicted"/>
<dbReference type="AlphaFoldDB" id="A0AAD8RUI8"/>
<dbReference type="Gene3D" id="1.20.1280.50">
    <property type="match status" value="1"/>
</dbReference>
<feature type="domain" description="F-box" evidence="1">
    <location>
        <begin position="17"/>
        <end position="67"/>
    </location>
</feature>
<organism evidence="2 3">
    <name type="scientific">Lolium multiflorum</name>
    <name type="common">Italian ryegrass</name>
    <name type="synonym">Lolium perenne subsp. multiflorum</name>
    <dbReference type="NCBI Taxonomy" id="4521"/>
    <lineage>
        <taxon>Eukaryota</taxon>
        <taxon>Viridiplantae</taxon>
        <taxon>Streptophyta</taxon>
        <taxon>Embryophyta</taxon>
        <taxon>Tracheophyta</taxon>
        <taxon>Spermatophyta</taxon>
        <taxon>Magnoliopsida</taxon>
        <taxon>Liliopsida</taxon>
        <taxon>Poales</taxon>
        <taxon>Poaceae</taxon>
        <taxon>BOP clade</taxon>
        <taxon>Pooideae</taxon>
        <taxon>Poodae</taxon>
        <taxon>Poeae</taxon>
        <taxon>Poeae Chloroplast Group 2 (Poeae type)</taxon>
        <taxon>Loliodinae</taxon>
        <taxon>Loliinae</taxon>
        <taxon>Lolium</taxon>
    </lineage>
</organism>
<reference evidence="2" key="1">
    <citation type="submission" date="2023-07" db="EMBL/GenBank/DDBJ databases">
        <title>A chromosome-level genome assembly of Lolium multiflorum.</title>
        <authorList>
            <person name="Chen Y."/>
            <person name="Copetti D."/>
            <person name="Kolliker R."/>
            <person name="Studer B."/>
        </authorList>
    </citation>
    <scope>NUCLEOTIDE SEQUENCE</scope>
    <source>
        <strain evidence="2">02402/16</strain>
        <tissue evidence="2">Leaf</tissue>
    </source>
</reference>